<feature type="region of interest" description="Disordered" evidence="5">
    <location>
        <begin position="592"/>
        <end position="619"/>
    </location>
</feature>
<keyword evidence="3 6" id="KW-1133">Transmembrane helix</keyword>
<dbReference type="GO" id="GO:0008271">
    <property type="term" value="F:secondary active sulfate transmembrane transporter activity"/>
    <property type="evidence" value="ECO:0007669"/>
    <property type="project" value="InterPro"/>
</dbReference>
<dbReference type="PROSITE" id="PS01130">
    <property type="entry name" value="SLC26A"/>
    <property type="match status" value="1"/>
</dbReference>
<feature type="transmembrane region" description="Helical" evidence="6">
    <location>
        <begin position="482"/>
        <end position="500"/>
    </location>
</feature>
<dbReference type="OrthoDB" id="288203at2759"/>
<organism evidence="8 9">
    <name type="scientific">Actinomortierella ambigua</name>
    <dbReference type="NCBI Taxonomy" id="1343610"/>
    <lineage>
        <taxon>Eukaryota</taxon>
        <taxon>Fungi</taxon>
        <taxon>Fungi incertae sedis</taxon>
        <taxon>Mucoromycota</taxon>
        <taxon>Mortierellomycotina</taxon>
        <taxon>Mortierellomycetes</taxon>
        <taxon>Mortierellales</taxon>
        <taxon>Mortierellaceae</taxon>
        <taxon>Actinomortierella</taxon>
    </lineage>
</organism>
<evidence type="ECO:0000313" key="8">
    <source>
        <dbReference type="EMBL" id="KAG0265717.1"/>
    </source>
</evidence>
<dbReference type="Pfam" id="PF00916">
    <property type="entry name" value="Sulfate_transp"/>
    <property type="match status" value="2"/>
</dbReference>
<dbReference type="PANTHER" id="PTHR11814">
    <property type="entry name" value="SULFATE TRANSPORTER"/>
    <property type="match status" value="1"/>
</dbReference>
<accession>A0A9P6QH03</accession>
<evidence type="ECO:0000313" key="9">
    <source>
        <dbReference type="Proteomes" id="UP000807716"/>
    </source>
</evidence>
<evidence type="ECO:0000256" key="1">
    <source>
        <dbReference type="ARBA" id="ARBA00004141"/>
    </source>
</evidence>
<feature type="transmembrane region" description="Helical" evidence="6">
    <location>
        <begin position="396"/>
        <end position="419"/>
    </location>
</feature>
<dbReference type="EMBL" id="JAAAJB010000110">
    <property type="protein sequence ID" value="KAG0265717.1"/>
    <property type="molecule type" value="Genomic_DNA"/>
</dbReference>
<evidence type="ECO:0000256" key="5">
    <source>
        <dbReference type="SAM" id="MobiDB-lite"/>
    </source>
</evidence>
<feature type="region of interest" description="Disordered" evidence="5">
    <location>
        <begin position="951"/>
        <end position="1013"/>
    </location>
</feature>
<dbReference type="AlphaFoldDB" id="A0A9P6QH03"/>
<keyword evidence="4 6" id="KW-0472">Membrane</keyword>
<dbReference type="InterPro" id="IPR011547">
    <property type="entry name" value="SLC26A/SulP_dom"/>
</dbReference>
<feature type="transmembrane region" description="Helical" evidence="6">
    <location>
        <begin position="801"/>
        <end position="821"/>
    </location>
</feature>
<evidence type="ECO:0000256" key="2">
    <source>
        <dbReference type="ARBA" id="ARBA00022692"/>
    </source>
</evidence>
<feature type="transmembrane region" description="Helical" evidence="6">
    <location>
        <begin position="660"/>
        <end position="676"/>
    </location>
</feature>
<reference evidence="8" key="1">
    <citation type="journal article" date="2020" name="Fungal Divers.">
        <title>Resolving the Mortierellaceae phylogeny through synthesis of multi-gene phylogenetics and phylogenomics.</title>
        <authorList>
            <person name="Vandepol N."/>
            <person name="Liber J."/>
            <person name="Desiro A."/>
            <person name="Na H."/>
            <person name="Kennedy M."/>
            <person name="Barry K."/>
            <person name="Grigoriev I.V."/>
            <person name="Miller A.N."/>
            <person name="O'Donnell K."/>
            <person name="Stajich J.E."/>
            <person name="Bonito G."/>
        </authorList>
    </citation>
    <scope>NUCLEOTIDE SEQUENCE</scope>
    <source>
        <strain evidence="8">BC1065</strain>
    </source>
</reference>
<feature type="region of interest" description="Disordered" evidence="5">
    <location>
        <begin position="25"/>
        <end position="182"/>
    </location>
</feature>
<dbReference type="Proteomes" id="UP000807716">
    <property type="component" value="Unassembled WGS sequence"/>
</dbReference>
<feature type="compositionally biased region" description="Polar residues" evidence="5">
    <location>
        <begin position="1000"/>
        <end position="1012"/>
    </location>
</feature>
<feature type="transmembrane region" description="Helical" evidence="6">
    <location>
        <begin position="304"/>
        <end position="321"/>
    </location>
</feature>
<gene>
    <name evidence="8" type="ORF">DFQ27_000450</name>
</gene>
<name>A0A9P6QH03_9FUNG</name>
<keyword evidence="9" id="KW-1185">Reference proteome</keyword>
<feature type="transmembrane region" description="Helical" evidence="6">
    <location>
        <begin position="764"/>
        <end position="781"/>
    </location>
</feature>
<feature type="compositionally biased region" description="Low complexity" evidence="5">
    <location>
        <begin position="549"/>
        <end position="559"/>
    </location>
</feature>
<comment type="subcellular location">
    <subcellularLocation>
        <location evidence="1">Membrane</location>
        <topology evidence="1">Multi-pass membrane protein</topology>
    </subcellularLocation>
</comment>
<feature type="transmembrane region" description="Helical" evidence="6">
    <location>
        <begin position="860"/>
        <end position="889"/>
    </location>
</feature>
<evidence type="ECO:0000256" key="4">
    <source>
        <dbReference type="ARBA" id="ARBA00023136"/>
    </source>
</evidence>
<feature type="transmembrane region" description="Helical" evidence="6">
    <location>
        <begin position="724"/>
        <end position="743"/>
    </location>
</feature>
<feature type="domain" description="SLC26A/SulP transporter" evidence="7">
    <location>
        <begin position="651"/>
        <end position="866"/>
    </location>
</feature>
<evidence type="ECO:0000256" key="3">
    <source>
        <dbReference type="ARBA" id="ARBA00022989"/>
    </source>
</evidence>
<feature type="compositionally biased region" description="Low complexity" evidence="5">
    <location>
        <begin position="120"/>
        <end position="136"/>
    </location>
</feature>
<feature type="compositionally biased region" description="Low complexity" evidence="5">
    <location>
        <begin position="47"/>
        <end position="58"/>
    </location>
</feature>
<protein>
    <recommendedName>
        <fullName evidence="7">SLC26A/SulP transporter domain-containing protein</fullName>
    </recommendedName>
</protein>
<evidence type="ECO:0000259" key="7">
    <source>
        <dbReference type="Pfam" id="PF00916"/>
    </source>
</evidence>
<dbReference type="InterPro" id="IPR018045">
    <property type="entry name" value="S04_transporter_CS"/>
</dbReference>
<feature type="compositionally biased region" description="Basic and acidic residues" evidence="5">
    <location>
        <begin position="951"/>
        <end position="965"/>
    </location>
</feature>
<comment type="caution">
    <text evidence="8">The sequence shown here is derived from an EMBL/GenBank/DDBJ whole genome shotgun (WGS) entry which is preliminary data.</text>
</comment>
<keyword evidence="2 6" id="KW-0812">Transmembrane</keyword>
<feature type="compositionally biased region" description="Low complexity" evidence="5">
    <location>
        <begin position="67"/>
        <end position="93"/>
    </location>
</feature>
<feature type="compositionally biased region" description="Basic and acidic residues" evidence="5">
    <location>
        <begin position="534"/>
        <end position="548"/>
    </location>
</feature>
<evidence type="ECO:0000256" key="6">
    <source>
        <dbReference type="SAM" id="Phobius"/>
    </source>
</evidence>
<proteinExistence type="predicted"/>
<dbReference type="InterPro" id="IPR001902">
    <property type="entry name" value="SLC26A/SulP_fam"/>
</dbReference>
<feature type="compositionally biased region" description="Basic and acidic residues" evidence="5">
    <location>
        <begin position="28"/>
        <end position="43"/>
    </location>
</feature>
<feature type="transmembrane region" description="Helical" evidence="6">
    <location>
        <begin position="828"/>
        <end position="845"/>
    </location>
</feature>
<feature type="region of interest" description="Disordered" evidence="5">
    <location>
        <begin position="534"/>
        <end position="559"/>
    </location>
</feature>
<feature type="compositionally biased region" description="Polar residues" evidence="5">
    <location>
        <begin position="981"/>
        <end position="993"/>
    </location>
</feature>
<dbReference type="GO" id="GO:0016020">
    <property type="term" value="C:membrane"/>
    <property type="evidence" value="ECO:0007669"/>
    <property type="project" value="UniProtKB-SubCell"/>
</dbReference>
<feature type="domain" description="SLC26A/SulP transporter" evidence="7">
    <location>
        <begin position="277"/>
        <end position="510"/>
    </location>
</feature>
<feature type="region of interest" description="Disordered" evidence="5">
    <location>
        <begin position="903"/>
        <end position="939"/>
    </location>
</feature>
<sequence>MATSGPGRRSPPPSPLQREAVEVLQLDSNHHYLDDPSHNERLRVPGSSRISSSNPSRNTLIGEESSEGMGLPPMGSGSSSISGHTSDSSDSTGSLGGLNHVNDGVGGQSTAHRRMSRVYPPATTTADLTVPTTTTALGHSKTPDDDHDYHHHHHHNNNHSNNAYRHTRTFSSSSSASDGDGGGLVIVTSSPRNSYAWEDTSGLRRQSHYSFGAAAAEAAGGGGGGGAGIGTALEAGLEYGGSSTAVQESCWKRWLRRRVPIYAWLISPGYNLQELPDDIIAGITLSTVLIPQAMAYAMLAPLPAVYGLYTSVVPILIYCVFGTSRHMHTGTFAITTLLLGQAVRQLMAEQTDGATSGSMVQSLWSGVFSSSLSPIAGEAATGSKTVSFNPDEELRFIGMILMLSFVVGLIQVVLSFVGAGRWASKHLLPDALVGGFNTAAVFHIGTSQLKHFLGMMNVPSPQGAFALLKMWIWFGSHLWAEANWYTVALGVLAIVLMMVMRSWEQKRKKRHEQDQRRVEMKLVQERQALSEAISRVREEQRRQQELHHQQLQQQQQEQQQLLGHNYHQHHPSTSPYQATNPSMQAASNISLRTMPDTTPSTGHLATASSPQPLSPQQRHMPSEAEQALTTTLNEAAVANKLDDPAVVAPQRSIYIPIPDILFSVILLTVLNVLLGWDRPRSEGGYGIDVIGTIPKGLPQMAFPPNLVAPGGPKEWMTMQFLEEVIVPMLRPALLIAFVIYVMSFSIAKQFGKRYGYKVDANQEMLALGLASVGGSCFSGYACTGSLTRTAILSQSGGKTPLASLVGVVVVVLTLVWLTWCFERVPNTVLAAIVLVALQSLISQIHEPAKLWKIEGRKADAVIWVVTFIGVLVISVEIGIFIGILTVILVKLALVVRRWVDPNVDDDESQRSRRRRRLSSASATRQHSHDGDGPQGRSSAADPLLLEAEDPVREGDAEQDDAQHHYENRHRRPAAYGEMPMSPSQQRRLSTLSRNARRRTPSSSVLDSGSSRASLGADSWKQRFLRTGWGQRIGSWFGMERPFLTDSIHNFTEEDDY</sequence>